<name>A0A3N9P2G3_9BACL</name>
<accession>A0A3N9P2G3</accession>
<dbReference type="SUPFAM" id="SSF47413">
    <property type="entry name" value="lambda repressor-like DNA-binding domains"/>
    <property type="match status" value="1"/>
</dbReference>
<dbReference type="EMBL" id="RQPI01000011">
    <property type="protein sequence ID" value="RQW09929.1"/>
    <property type="molecule type" value="Genomic_DNA"/>
</dbReference>
<dbReference type="PROSITE" id="PS50943">
    <property type="entry name" value="HTH_CROC1"/>
    <property type="match status" value="1"/>
</dbReference>
<dbReference type="AlphaFoldDB" id="A0A3N9P2G3"/>
<dbReference type="InterPro" id="IPR001387">
    <property type="entry name" value="Cro/C1-type_HTH"/>
</dbReference>
<evidence type="ECO:0000313" key="3">
    <source>
        <dbReference type="Proteomes" id="UP000282529"/>
    </source>
</evidence>
<organism evidence="2 3">
    <name type="scientific">Paenibacillus rhizophilus</name>
    <dbReference type="NCBI Taxonomy" id="1850366"/>
    <lineage>
        <taxon>Bacteria</taxon>
        <taxon>Bacillati</taxon>
        <taxon>Bacillota</taxon>
        <taxon>Bacilli</taxon>
        <taxon>Bacillales</taxon>
        <taxon>Paenibacillaceae</taxon>
        <taxon>Paenibacillus</taxon>
    </lineage>
</organism>
<reference evidence="2 3" key="1">
    <citation type="submission" date="2018-11" db="EMBL/GenBank/DDBJ databases">
        <title>Genome sequence of strain 7197.</title>
        <authorList>
            <person name="Gao J."/>
            <person name="Sun J."/>
        </authorList>
    </citation>
    <scope>NUCLEOTIDE SEQUENCE [LARGE SCALE GENOMIC DNA]</scope>
    <source>
        <strain evidence="2 3">7197</strain>
    </source>
</reference>
<sequence length="76" mass="8890">MAKRRFVTNIQEVRKERGMTQQEVGQGFRKPVDITMISRWERGVVRPTATNLLELARVLKINPAKLHFVEDRQDSL</sequence>
<gene>
    <name evidence="2" type="ORF">EH198_17770</name>
</gene>
<proteinExistence type="predicted"/>
<dbReference type="OrthoDB" id="9786032at2"/>
<evidence type="ECO:0000313" key="2">
    <source>
        <dbReference type="EMBL" id="RQW09929.1"/>
    </source>
</evidence>
<dbReference type="Pfam" id="PF01381">
    <property type="entry name" value="HTH_3"/>
    <property type="match status" value="1"/>
</dbReference>
<dbReference type="InterPro" id="IPR010982">
    <property type="entry name" value="Lambda_DNA-bd_dom_sf"/>
</dbReference>
<evidence type="ECO:0000259" key="1">
    <source>
        <dbReference type="PROSITE" id="PS50943"/>
    </source>
</evidence>
<dbReference type="GO" id="GO:0003677">
    <property type="term" value="F:DNA binding"/>
    <property type="evidence" value="ECO:0007669"/>
    <property type="project" value="InterPro"/>
</dbReference>
<dbReference type="Proteomes" id="UP000282529">
    <property type="component" value="Unassembled WGS sequence"/>
</dbReference>
<protein>
    <submittedName>
        <fullName evidence="2">XRE family transcriptional regulator</fullName>
    </submittedName>
</protein>
<comment type="caution">
    <text evidence="2">The sequence shown here is derived from an EMBL/GenBank/DDBJ whole genome shotgun (WGS) entry which is preliminary data.</text>
</comment>
<keyword evidence="3" id="KW-1185">Reference proteome</keyword>
<dbReference type="SMART" id="SM00530">
    <property type="entry name" value="HTH_XRE"/>
    <property type="match status" value="1"/>
</dbReference>
<dbReference type="Gene3D" id="1.10.260.40">
    <property type="entry name" value="lambda repressor-like DNA-binding domains"/>
    <property type="match status" value="1"/>
</dbReference>
<dbReference type="CDD" id="cd00093">
    <property type="entry name" value="HTH_XRE"/>
    <property type="match status" value="1"/>
</dbReference>
<feature type="domain" description="HTH cro/C1-type" evidence="1">
    <location>
        <begin position="10"/>
        <end position="66"/>
    </location>
</feature>